<dbReference type="AlphaFoldDB" id="A0A846YBL3"/>
<comment type="caution">
    <text evidence="1">The sequence shown here is derived from an EMBL/GenBank/DDBJ whole genome shotgun (WGS) entry which is preliminary data.</text>
</comment>
<gene>
    <name evidence="1" type="ORF">HGA15_12785</name>
</gene>
<reference evidence="1 2" key="1">
    <citation type="submission" date="2020-04" db="EMBL/GenBank/DDBJ databases">
        <title>MicrobeNet Type strains.</title>
        <authorList>
            <person name="Nicholson A.C."/>
        </authorList>
    </citation>
    <scope>NUCLEOTIDE SEQUENCE [LARGE SCALE GENOMIC DNA]</scope>
    <source>
        <strain evidence="1 2">JCM 3332</strain>
    </source>
</reference>
<evidence type="ECO:0000313" key="1">
    <source>
        <dbReference type="EMBL" id="NKY57016.1"/>
    </source>
</evidence>
<organism evidence="1 2">
    <name type="scientific">Nocardia flavorosea</name>
    <dbReference type="NCBI Taxonomy" id="53429"/>
    <lineage>
        <taxon>Bacteria</taxon>
        <taxon>Bacillati</taxon>
        <taxon>Actinomycetota</taxon>
        <taxon>Actinomycetes</taxon>
        <taxon>Mycobacteriales</taxon>
        <taxon>Nocardiaceae</taxon>
        <taxon>Nocardia</taxon>
    </lineage>
</organism>
<protein>
    <submittedName>
        <fullName evidence="1">Uncharacterized protein</fullName>
    </submittedName>
</protein>
<keyword evidence="2" id="KW-1185">Reference proteome</keyword>
<proteinExistence type="predicted"/>
<accession>A0A846YBL3</accession>
<sequence>MTTDHDPMEIFRVGIEACGRVLAQHSFLTATTEYRSGVDFARGLHIPVHDIDLTSKRVVAEFRSPRDRFQAFEALRDGGYNPIGTITAP</sequence>
<dbReference type="RefSeq" id="WP_062977025.1">
    <property type="nucleotide sequence ID" value="NZ_JAAXOT010000005.1"/>
</dbReference>
<name>A0A846YBL3_9NOCA</name>
<dbReference type="EMBL" id="JAAXOT010000005">
    <property type="protein sequence ID" value="NKY57016.1"/>
    <property type="molecule type" value="Genomic_DNA"/>
</dbReference>
<dbReference type="Proteomes" id="UP000570678">
    <property type="component" value="Unassembled WGS sequence"/>
</dbReference>
<evidence type="ECO:0000313" key="2">
    <source>
        <dbReference type="Proteomes" id="UP000570678"/>
    </source>
</evidence>